<comment type="caution">
    <text evidence="2">The sequence shown here is derived from an EMBL/GenBank/DDBJ whole genome shotgun (WGS) entry which is preliminary data.</text>
</comment>
<evidence type="ECO:0000259" key="1">
    <source>
        <dbReference type="PROSITE" id="PS50943"/>
    </source>
</evidence>
<reference evidence="3" key="1">
    <citation type="journal article" date="2019" name="Int. J. Syst. Evol. Microbiol.">
        <title>The Global Catalogue of Microorganisms (GCM) 10K type strain sequencing project: providing services to taxonomists for standard genome sequencing and annotation.</title>
        <authorList>
            <consortium name="The Broad Institute Genomics Platform"/>
            <consortium name="The Broad Institute Genome Sequencing Center for Infectious Disease"/>
            <person name="Wu L."/>
            <person name="Ma J."/>
        </authorList>
    </citation>
    <scope>NUCLEOTIDE SEQUENCE [LARGE SCALE GENOMIC DNA]</scope>
    <source>
        <strain evidence="3">KCTC 23098</strain>
    </source>
</reference>
<dbReference type="Pfam" id="PF01381">
    <property type="entry name" value="HTH_3"/>
    <property type="match status" value="1"/>
</dbReference>
<dbReference type="Gene3D" id="1.10.260.40">
    <property type="entry name" value="lambda repressor-like DNA-binding domains"/>
    <property type="match status" value="1"/>
</dbReference>
<evidence type="ECO:0000313" key="3">
    <source>
        <dbReference type="Proteomes" id="UP001597560"/>
    </source>
</evidence>
<dbReference type="SUPFAM" id="SSF47413">
    <property type="entry name" value="lambda repressor-like DNA-binding domains"/>
    <property type="match status" value="1"/>
</dbReference>
<dbReference type="InterPro" id="IPR001387">
    <property type="entry name" value="Cro/C1-type_HTH"/>
</dbReference>
<feature type="domain" description="HTH cro/C1-type" evidence="1">
    <location>
        <begin position="27"/>
        <end position="80"/>
    </location>
</feature>
<dbReference type="InterPro" id="IPR010982">
    <property type="entry name" value="Lambda_DNA-bd_dom_sf"/>
</dbReference>
<organism evidence="2 3">
    <name type="scientific">Olivibacter jilunii</name>
    <dbReference type="NCBI Taxonomy" id="985016"/>
    <lineage>
        <taxon>Bacteria</taxon>
        <taxon>Pseudomonadati</taxon>
        <taxon>Bacteroidota</taxon>
        <taxon>Sphingobacteriia</taxon>
        <taxon>Sphingobacteriales</taxon>
        <taxon>Sphingobacteriaceae</taxon>
        <taxon>Olivibacter</taxon>
    </lineage>
</organism>
<accession>A0ABW6B6Z0</accession>
<protein>
    <submittedName>
        <fullName evidence="2">Helix-turn-helix domain-containing protein</fullName>
    </submittedName>
</protein>
<dbReference type="PROSITE" id="PS50943">
    <property type="entry name" value="HTH_CROC1"/>
    <property type="match status" value="1"/>
</dbReference>
<dbReference type="RefSeq" id="WP_377611792.1">
    <property type="nucleotide sequence ID" value="NZ_JBHUPA010000008.1"/>
</dbReference>
<dbReference type="SMART" id="SM00530">
    <property type="entry name" value="HTH_XRE"/>
    <property type="match status" value="1"/>
</dbReference>
<name>A0ABW6B6Z0_9SPHI</name>
<dbReference type="CDD" id="cd00093">
    <property type="entry name" value="HTH_XRE"/>
    <property type="match status" value="1"/>
</dbReference>
<keyword evidence="3" id="KW-1185">Reference proteome</keyword>
<sequence>MGSEDKKVTRNEIIRSPIYRQILGNKLKTKRLDLGYSLSDMEEMSGIPVNTCLSIEKGKTTNIDYYIEYAKTLEYELRSLFEIEIELGAKNSLSKEKQDRVFLTRKLRVLLVKEKFFIDEKGVKEVKDRLLEKGEVQDSKTLSAEISGVLLNWCKKEEGILIKRKADRKNNVYKSVTKEI</sequence>
<gene>
    <name evidence="2" type="ORF">ACFS6J_17905</name>
</gene>
<dbReference type="Proteomes" id="UP001597560">
    <property type="component" value="Unassembled WGS sequence"/>
</dbReference>
<dbReference type="EMBL" id="JBHUPA010000008">
    <property type="protein sequence ID" value="MFD2963685.1"/>
    <property type="molecule type" value="Genomic_DNA"/>
</dbReference>
<evidence type="ECO:0000313" key="2">
    <source>
        <dbReference type="EMBL" id="MFD2963685.1"/>
    </source>
</evidence>
<proteinExistence type="predicted"/>